<evidence type="ECO:0000256" key="1">
    <source>
        <dbReference type="SAM" id="SignalP"/>
    </source>
</evidence>
<evidence type="ECO:0000313" key="3">
    <source>
        <dbReference type="Proteomes" id="UP000324897"/>
    </source>
</evidence>
<protein>
    <submittedName>
        <fullName evidence="2">Uncharacterized protein</fullName>
    </submittedName>
</protein>
<feature type="non-terminal residue" evidence="2">
    <location>
        <position position="1"/>
    </location>
</feature>
<feature type="chain" id="PRO_5023839177" evidence="1">
    <location>
        <begin position="24"/>
        <end position="137"/>
    </location>
</feature>
<comment type="caution">
    <text evidence="2">The sequence shown here is derived from an EMBL/GenBank/DDBJ whole genome shotgun (WGS) entry which is preliminary data.</text>
</comment>
<dbReference type="Gramene" id="TVU30340">
    <property type="protein sequence ID" value="TVU30340"/>
    <property type="gene ID" value="EJB05_21955"/>
</dbReference>
<keyword evidence="3" id="KW-1185">Reference proteome</keyword>
<name>A0A5J9V4S8_9POAL</name>
<keyword evidence="1" id="KW-0732">Signal</keyword>
<reference evidence="2 3" key="1">
    <citation type="journal article" date="2019" name="Sci. Rep.">
        <title>A high-quality genome of Eragrostis curvula grass provides insights into Poaceae evolution and supports new strategies to enhance forage quality.</title>
        <authorList>
            <person name="Carballo J."/>
            <person name="Santos B.A.C.M."/>
            <person name="Zappacosta D."/>
            <person name="Garbus I."/>
            <person name="Selva J.P."/>
            <person name="Gallo C.A."/>
            <person name="Diaz A."/>
            <person name="Albertini E."/>
            <person name="Caccamo M."/>
            <person name="Echenique V."/>
        </authorList>
    </citation>
    <scope>NUCLEOTIDE SEQUENCE [LARGE SCALE GENOMIC DNA]</scope>
    <source>
        <strain evidence="3">cv. Victoria</strain>
        <tissue evidence="2">Leaf</tissue>
    </source>
</reference>
<organism evidence="2 3">
    <name type="scientific">Eragrostis curvula</name>
    <name type="common">weeping love grass</name>
    <dbReference type="NCBI Taxonomy" id="38414"/>
    <lineage>
        <taxon>Eukaryota</taxon>
        <taxon>Viridiplantae</taxon>
        <taxon>Streptophyta</taxon>
        <taxon>Embryophyta</taxon>
        <taxon>Tracheophyta</taxon>
        <taxon>Spermatophyta</taxon>
        <taxon>Magnoliopsida</taxon>
        <taxon>Liliopsida</taxon>
        <taxon>Poales</taxon>
        <taxon>Poaceae</taxon>
        <taxon>PACMAD clade</taxon>
        <taxon>Chloridoideae</taxon>
        <taxon>Eragrostideae</taxon>
        <taxon>Eragrostidinae</taxon>
        <taxon>Eragrostis</taxon>
    </lineage>
</organism>
<dbReference type="Proteomes" id="UP000324897">
    <property type="component" value="Chromosome 1"/>
</dbReference>
<evidence type="ECO:0000313" key="2">
    <source>
        <dbReference type="EMBL" id="TVU30340.1"/>
    </source>
</evidence>
<sequence>MASFVSSFLQFILVLLPVHHTAYLNLDLNLEAPDSEDENRVDWSSIGEWHGSAHELDYDMVWVDEDSGADLGADEGLEQVAVNEDDGQAHAHEFDLNQVPDGDHDGIDGGAANLDAEAEHGDGKLSFIHVYFLLVIL</sequence>
<feature type="signal peptide" evidence="1">
    <location>
        <begin position="1"/>
        <end position="23"/>
    </location>
</feature>
<gene>
    <name evidence="2" type="ORF">EJB05_21955</name>
</gene>
<accession>A0A5J9V4S8</accession>
<dbReference type="AlphaFoldDB" id="A0A5J9V4S8"/>
<dbReference type="EMBL" id="RWGY01000011">
    <property type="protein sequence ID" value="TVU30340.1"/>
    <property type="molecule type" value="Genomic_DNA"/>
</dbReference>
<proteinExistence type="predicted"/>
<dbReference type="OrthoDB" id="714891at2759"/>